<reference evidence="2" key="1">
    <citation type="submission" date="2019-02" db="EMBL/GenBank/DDBJ databases">
        <title>Draft genome sequence of Enterococcus sp. Gos25-1.</title>
        <authorList>
            <person name="Tanaka N."/>
            <person name="Shiwa Y."/>
            <person name="Fujita N."/>
        </authorList>
    </citation>
    <scope>NUCLEOTIDE SEQUENCE [LARGE SCALE GENOMIC DNA]</scope>
    <source>
        <strain evidence="2">Gos25-1</strain>
    </source>
</reference>
<dbReference type="EMBL" id="BJCC01000026">
    <property type="protein sequence ID" value="GCF95044.1"/>
    <property type="molecule type" value="Genomic_DNA"/>
</dbReference>
<proteinExistence type="predicted"/>
<sequence>MLECLVALLMLSGILLVLNGLIKHVHRTELLVSRYHDREWEVGCIQLENELEGLTLIKIEPHRIVLENEKKEEIKIERSNSTVKKNYNSGYQPLFTKVKSFNCKEKLGSVEFWLTFYDGTTKIGNWIIE</sequence>
<evidence type="ECO:0000313" key="2">
    <source>
        <dbReference type="Proteomes" id="UP000290567"/>
    </source>
</evidence>
<dbReference type="Pfam" id="PF15980">
    <property type="entry name" value="ComGF"/>
    <property type="match status" value="1"/>
</dbReference>
<keyword evidence="2" id="KW-1185">Reference proteome</keyword>
<dbReference type="NCBIfam" id="NF041002">
    <property type="entry name" value="pilin_ComGF"/>
    <property type="match status" value="1"/>
</dbReference>
<accession>A0A4P5PEI0</accession>
<dbReference type="AlphaFoldDB" id="A0A4P5PEI0"/>
<protein>
    <submittedName>
        <fullName evidence="1">Competence protein ComG</fullName>
    </submittedName>
</protein>
<name>A0A4P5PEI0_9ENTE</name>
<dbReference type="Proteomes" id="UP000290567">
    <property type="component" value="Unassembled WGS sequence"/>
</dbReference>
<comment type="caution">
    <text evidence="1">The sequence shown here is derived from an EMBL/GenBank/DDBJ whole genome shotgun (WGS) entry which is preliminary data.</text>
</comment>
<evidence type="ECO:0000313" key="1">
    <source>
        <dbReference type="EMBL" id="GCF95044.1"/>
    </source>
</evidence>
<dbReference type="InterPro" id="IPR016977">
    <property type="entry name" value="ComGF"/>
</dbReference>
<organism evidence="1 2">
    <name type="scientific">Enterococcus florum</name>
    <dbReference type="NCBI Taxonomy" id="2480627"/>
    <lineage>
        <taxon>Bacteria</taxon>
        <taxon>Bacillati</taxon>
        <taxon>Bacillota</taxon>
        <taxon>Bacilli</taxon>
        <taxon>Lactobacillales</taxon>
        <taxon>Enterococcaceae</taxon>
        <taxon>Enterococcus</taxon>
    </lineage>
</organism>
<gene>
    <name evidence="1" type="ORF">NRIC_29350</name>
</gene>